<evidence type="ECO:0000313" key="1">
    <source>
        <dbReference type="EMBL" id="MEQ2372345.1"/>
    </source>
</evidence>
<sequence length="341" mass="38786">MSMMNDNLNLGTNLGALIRASSFSPFSETGAQIAAYSSTSLAQKLMELENTPAVSAIQSSLGRYDDILKPVHMGNVSAIESMMSAVDPLAGYEDGILQRTKDAMKPYSSMISEVLQDSGISSFSAACERYSRMMEPIQESMRGIDMEMLGRAADRVLKMSKDMDIDAVSESIALEYEREQISEENSAKINVQSSFKRSETSVTKRRTIDVKEIREWLNTIFGFLSFIIAITSTQPLTTNIYNNYTQQVNNYYVNVWGADASELNMENYRIVNRNVVVRMKHDCHSVIVDYLEEGQVIRITGKYRKWRQIVWKDSEDELHMGWIQNYKLAKFKKTFPRGKRV</sequence>
<dbReference type="RefSeq" id="WP_349057593.1">
    <property type="nucleotide sequence ID" value="NZ_JBBMEJ010000028.1"/>
</dbReference>
<organism evidence="1 2">
    <name type="scientific">Blautia aquisgranensis</name>
    <dbReference type="NCBI Taxonomy" id="3133153"/>
    <lineage>
        <taxon>Bacteria</taxon>
        <taxon>Bacillati</taxon>
        <taxon>Bacillota</taxon>
        <taxon>Clostridia</taxon>
        <taxon>Lachnospirales</taxon>
        <taxon>Lachnospiraceae</taxon>
        <taxon>Blautia</taxon>
    </lineage>
</organism>
<proteinExistence type="predicted"/>
<gene>
    <name evidence="1" type="ORF">WMO28_15700</name>
</gene>
<dbReference type="Proteomes" id="UP001473063">
    <property type="component" value="Unassembled WGS sequence"/>
</dbReference>
<comment type="caution">
    <text evidence="1">The sequence shown here is derived from an EMBL/GenBank/DDBJ whole genome shotgun (WGS) entry which is preliminary data.</text>
</comment>
<accession>A0ABV1BIA0</accession>
<keyword evidence="2" id="KW-1185">Reference proteome</keyword>
<evidence type="ECO:0008006" key="3">
    <source>
        <dbReference type="Google" id="ProtNLM"/>
    </source>
</evidence>
<protein>
    <recommendedName>
        <fullName evidence="3">SH3 domain-containing protein</fullName>
    </recommendedName>
</protein>
<name>A0ABV1BIA0_9FIRM</name>
<reference evidence="1 2" key="1">
    <citation type="submission" date="2024-03" db="EMBL/GenBank/DDBJ databases">
        <title>Human intestinal bacterial collection.</title>
        <authorList>
            <person name="Pauvert C."/>
            <person name="Hitch T.C.A."/>
            <person name="Clavel T."/>
        </authorList>
    </citation>
    <scope>NUCLEOTIDE SEQUENCE [LARGE SCALE GENOMIC DNA]</scope>
    <source>
        <strain evidence="1 2">CLA-JM-H16</strain>
    </source>
</reference>
<evidence type="ECO:0000313" key="2">
    <source>
        <dbReference type="Proteomes" id="UP001473063"/>
    </source>
</evidence>
<dbReference type="EMBL" id="JBBMEJ010000028">
    <property type="protein sequence ID" value="MEQ2372345.1"/>
    <property type="molecule type" value="Genomic_DNA"/>
</dbReference>